<dbReference type="Gene3D" id="3.40.50.300">
    <property type="entry name" value="P-loop containing nucleotide triphosphate hydrolases"/>
    <property type="match status" value="1"/>
</dbReference>
<dbReference type="InterPro" id="IPR003593">
    <property type="entry name" value="AAA+_ATPase"/>
</dbReference>
<dbReference type="AlphaFoldDB" id="A0A6P2CCW1"/>
<evidence type="ECO:0000256" key="6">
    <source>
        <dbReference type="ARBA" id="ARBA00022967"/>
    </source>
</evidence>
<dbReference type="GO" id="GO:0005524">
    <property type="term" value="F:ATP binding"/>
    <property type="evidence" value="ECO:0007669"/>
    <property type="project" value="UniProtKB-KW"/>
</dbReference>
<evidence type="ECO:0000256" key="8">
    <source>
        <dbReference type="ARBA" id="ARBA00023251"/>
    </source>
</evidence>
<dbReference type="InterPro" id="IPR005894">
    <property type="entry name" value="DrrA"/>
</dbReference>
<keyword evidence="4" id="KW-0547">Nucleotide-binding</keyword>
<dbReference type="PROSITE" id="PS50893">
    <property type="entry name" value="ABC_TRANSPORTER_2"/>
    <property type="match status" value="1"/>
</dbReference>
<accession>A0A6P2CCW1</accession>
<dbReference type="EMBL" id="QRCM01000001">
    <property type="protein sequence ID" value="TXG90395.1"/>
    <property type="molecule type" value="Genomic_DNA"/>
</dbReference>
<dbReference type="InterPro" id="IPR050763">
    <property type="entry name" value="ABC_transporter_ATP-binding"/>
</dbReference>
<comment type="similarity">
    <text evidence="9">Belongs to the ABC transporter superfamily. Drug exporter-1 (DrugE1) (TC 3.A.1.105) family.</text>
</comment>
<proteinExistence type="inferred from homology"/>
<feature type="region of interest" description="Disordered" evidence="10">
    <location>
        <begin position="328"/>
        <end position="383"/>
    </location>
</feature>
<comment type="caution">
    <text evidence="12">The sequence shown here is derived from an EMBL/GenBank/DDBJ whole genome shotgun (WGS) entry which is preliminary data.</text>
</comment>
<keyword evidence="2" id="KW-0813">Transport</keyword>
<dbReference type="NCBIfam" id="TIGR01188">
    <property type="entry name" value="drrA"/>
    <property type="match status" value="1"/>
</dbReference>
<evidence type="ECO:0000256" key="7">
    <source>
        <dbReference type="ARBA" id="ARBA00023136"/>
    </source>
</evidence>
<sequence>MPPPETAAASPTGRTRTGGDDALVVEGIEKSFGDVHAIRGVSFTVPRGSVLGLLGPNGAGKTTTVNVLSTLIRPDRGRALVAGHDVTSDPAAVRRSIMMTGQYAALDESLTGRENLVLFGRLMGLSKRDARTRAADLLTGFDLEEAADRKVAGYSGGMRRRVDIACGLVTRPEVIFLDEPTTGLDPRSRQGVWSLVTALREQGITILLTTQYLEEADLLADDIVVIDKGTVIARGTADELKERTGGSWCHVVPADPAALPAVRAALTDLLGGRSDRVRVDSDGVAIPAPGGASTLTEVVRMLDARRIPLADVALRRPSLDDVFLSLTGVPDAEPAGETRRVDPQEPAGPPAPTTEPPGDPAASHPTPRPDRAEHRDAPTGPHS</sequence>
<dbReference type="InterPro" id="IPR017871">
    <property type="entry name" value="ABC_transporter-like_CS"/>
</dbReference>
<keyword evidence="5 12" id="KW-0067">ATP-binding</keyword>
<dbReference type="Pfam" id="PF00005">
    <property type="entry name" value="ABC_tran"/>
    <property type="match status" value="1"/>
</dbReference>
<dbReference type="SUPFAM" id="SSF52540">
    <property type="entry name" value="P-loop containing nucleoside triphosphate hydrolases"/>
    <property type="match status" value="1"/>
</dbReference>
<dbReference type="PANTHER" id="PTHR42711">
    <property type="entry name" value="ABC TRANSPORTER ATP-BINDING PROTEIN"/>
    <property type="match status" value="1"/>
</dbReference>
<dbReference type="GO" id="GO:0055085">
    <property type="term" value="P:transmembrane transport"/>
    <property type="evidence" value="ECO:0007669"/>
    <property type="project" value="UniProtKB-ARBA"/>
</dbReference>
<evidence type="ECO:0000313" key="12">
    <source>
        <dbReference type="EMBL" id="TXG90395.1"/>
    </source>
</evidence>
<gene>
    <name evidence="12" type="ORF">DW322_09385</name>
</gene>
<evidence type="ECO:0000259" key="11">
    <source>
        <dbReference type="PROSITE" id="PS50893"/>
    </source>
</evidence>
<keyword evidence="6" id="KW-1278">Translocase</keyword>
<dbReference type="GO" id="GO:0046677">
    <property type="term" value="P:response to antibiotic"/>
    <property type="evidence" value="ECO:0007669"/>
    <property type="project" value="UniProtKB-KW"/>
</dbReference>
<dbReference type="GO" id="GO:0005886">
    <property type="term" value="C:plasma membrane"/>
    <property type="evidence" value="ECO:0007669"/>
    <property type="project" value="UniProtKB-SubCell"/>
</dbReference>
<name>A0A6P2CCW1_9NOCA</name>
<dbReference type="PROSITE" id="PS00211">
    <property type="entry name" value="ABC_TRANSPORTER_1"/>
    <property type="match status" value="1"/>
</dbReference>
<comment type="subcellular location">
    <subcellularLocation>
        <location evidence="1">Cell membrane</location>
        <topology evidence="1">Peripheral membrane protein</topology>
        <orientation evidence="1">Cytoplasmic side</orientation>
    </subcellularLocation>
</comment>
<evidence type="ECO:0000313" key="13">
    <source>
        <dbReference type="Proteomes" id="UP000471120"/>
    </source>
</evidence>
<dbReference type="InterPro" id="IPR027417">
    <property type="entry name" value="P-loop_NTPase"/>
</dbReference>
<reference evidence="12 13" key="1">
    <citation type="submission" date="2018-07" db="EMBL/GenBank/DDBJ databases">
        <title>Genome sequence of Rhodococcus rhodnii ATCC 35071 from Rhodnius prolixus.</title>
        <authorList>
            <person name="Patel V."/>
            <person name="Vogel K.J."/>
        </authorList>
    </citation>
    <scope>NUCLEOTIDE SEQUENCE [LARGE SCALE GENOMIC DNA]</scope>
    <source>
        <strain evidence="12 13">ATCC 35071</strain>
    </source>
</reference>
<keyword evidence="3" id="KW-1003">Cell membrane</keyword>
<keyword evidence="8" id="KW-0046">Antibiotic resistance</keyword>
<dbReference type="Proteomes" id="UP000471120">
    <property type="component" value="Unassembled WGS sequence"/>
</dbReference>
<evidence type="ECO:0000256" key="4">
    <source>
        <dbReference type="ARBA" id="ARBA00022741"/>
    </source>
</evidence>
<organism evidence="12 13">
    <name type="scientific">Rhodococcus rhodnii</name>
    <dbReference type="NCBI Taxonomy" id="38312"/>
    <lineage>
        <taxon>Bacteria</taxon>
        <taxon>Bacillati</taxon>
        <taxon>Actinomycetota</taxon>
        <taxon>Actinomycetes</taxon>
        <taxon>Mycobacteriales</taxon>
        <taxon>Nocardiaceae</taxon>
        <taxon>Rhodococcus</taxon>
    </lineage>
</organism>
<dbReference type="GO" id="GO:1900753">
    <property type="term" value="P:doxorubicin transport"/>
    <property type="evidence" value="ECO:0007669"/>
    <property type="project" value="InterPro"/>
</dbReference>
<keyword evidence="7" id="KW-0472">Membrane</keyword>
<dbReference type="RefSeq" id="WP_010840050.1">
    <property type="nucleotide sequence ID" value="NZ_QRCM01000001.1"/>
</dbReference>
<evidence type="ECO:0000256" key="5">
    <source>
        <dbReference type="ARBA" id="ARBA00022840"/>
    </source>
</evidence>
<feature type="domain" description="ABC transporter" evidence="11">
    <location>
        <begin position="23"/>
        <end position="253"/>
    </location>
</feature>
<dbReference type="GO" id="GO:0043215">
    <property type="term" value="P:daunorubicin transport"/>
    <property type="evidence" value="ECO:0007669"/>
    <property type="project" value="InterPro"/>
</dbReference>
<feature type="compositionally biased region" description="Pro residues" evidence="10">
    <location>
        <begin position="346"/>
        <end position="359"/>
    </location>
</feature>
<dbReference type="GO" id="GO:0016887">
    <property type="term" value="F:ATP hydrolysis activity"/>
    <property type="evidence" value="ECO:0007669"/>
    <property type="project" value="InterPro"/>
</dbReference>
<evidence type="ECO:0000256" key="10">
    <source>
        <dbReference type="SAM" id="MobiDB-lite"/>
    </source>
</evidence>
<dbReference type="SMART" id="SM00382">
    <property type="entry name" value="AAA"/>
    <property type="match status" value="1"/>
</dbReference>
<dbReference type="PANTHER" id="PTHR42711:SF19">
    <property type="entry name" value="DOXORUBICIN RESISTANCE ATP-BINDING PROTEIN DRRA"/>
    <property type="match status" value="1"/>
</dbReference>
<dbReference type="FunFam" id="3.40.50.300:FF:000589">
    <property type="entry name" value="ABC transporter, ATP-binding subunit"/>
    <property type="match status" value="1"/>
</dbReference>
<evidence type="ECO:0000256" key="2">
    <source>
        <dbReference type="ARBA" id="ARBA00022448"/>
    </source>
</evidence>
<evidence type="ECO:0000256" key="1">
    <source>
        <dbReference type="ARBA" id="ARBA00004413"/>
    </source>
</evidence>
<evidence type="ECO:0000256" key="9">
    <source>
        <dbReference type="ARBA" id="ARBA00049985"/>
    </source>
</evidence>
<feature type="compositionally biased region" description="Basic and acidic residues" evidence="10">
    <location>
        <begin position="367"/>
        <end position="377"/>
    </location>
</feature>
<protein>
    <submittedName>
        <fullName evidence="12">DrrA-related ABC transporter ATP-binding protein</fullName>
    </submittedName>
</protein>
<evidence type="ECO:0000256" key="3">
    <source>
        <dbReference type="ARBA" id="ARBA00022475"/>
    </source>
</evidence>
<dbReference type="InterPro" id="IPR003439">
    <property type="entry name" value="ABC_transporter-like_ATP-bd"/>
</dbReference>